<accession>A0A0F0L988</accession>
<keyword evidence="2" id="KW-0547">Nucleotide-binding</keyword>
<dbReference type="GO" id="GO:0005886">
    <property type="term" value="C:plasma membrane"/>
    <property type="evidence" value="ECO:0007669"/>
    <property type="project" value="TreeGrafter"/>
</dbReference>
<dbReference type="SUPFAM" id="SSF52540">
    <property type="entry name" value="P-loop containing nucleoside triphosphate hydrolases"/>
    <property type="match status" value="1"/>
</dbReference>
<dbReference type="PANTHER" id="PTHR24220:SF689">
    <property type="entry name" value="LIPOPROTEIN-RELEASING SYSTEM ATP-BINDING PROTEIN LOLD"/>
    <property type="match status" value="1"/>
</dbReference>
<feature type="domain" description="ABC transporter" evidence="4">
    <location>
        <begin position="2"/>
        <end position="201"/>
    </location>
</feature>
<sequence>MVADVSVTFSGREVLNVASATFIDGGICGIVGPSGSGKSSLLSVIAGLREPDTGTVVFHHGNEARQTSRDDVAWVPQGAYLLPERSVVDNVAIGALAEGANLLTAMARAEVALDQVGLRDRGTATASVLSGGETQRVALARAICMSRPIIIADEPTASLDRDAAQNVAEVLGRLQAERLVIVATHDPLLMAQCDIILDLGSR</sequence>
<dbReference type="InterPro" id="IPR003593">
    <property type="entry name" value="AAA+_ATPase"/>
</dbReference>
<comment type="similarity">
    <text evidence="1">Belongs to the ABC transporter superfamily.</text>
</comment>
<dbReference type="Pfam" id="PF00005">
    <property type="entry name" value="ABC_tran"/>
    <property type="match status" value="1"/>
</dbReference>
<dbReference type="PANTHER" id="PTHR24220">
    <property type="entry name" value="IMPORT ATP-BINDING PROTEIN"/>
    <property type="match status" value="1"/>
</dbReference>
<dbReference type="GO" id="GO:0022857">
    <property type="term" value="F:transmembrane transporter activity"/>
    <property type="evidence" value="ECO:0007669"/>
    <property type="project" value="TreeGrafter"/>
</dbReference>
<dbReference type="InterPro" id="IPR015854">
    <property type="entry name" value="ABC_transpr_LolD-like"/>
</dbReference>
<dbReference type="SMART" id="SM00382">
    <property type="entry name" value="AAA"/>
    <property type="match status" value="1"/>
</dbReference>
<protein>
    <submittedName>
        <fullName evidence="5">Putative ABC transporter ATP-binding protein</fullName>
    </submittedName>
</protein>
<evidence type="ECO:0000256" key="2">
    <source>
        <dbReference type="ARBA" id="ARBA00022741"/>
    </source>
</evidence>
<evidence type="ECO:0000256" key="1">
    <source>
        <dbReference type="ARBA" id="ARBA00005417"/>
    </source>
</evidence>
<dbReference type="InterPro" id="IPR027417">
    <property type="entry name" value="P-loop_NTPase"/>
</dbReference>
<name>A0A0F0L988_9MICO</name>
<evidence type="ECO:0000256" key="3">
    <source>
        <dbReference type="ARBA" id="ARBA00022840"/>
    </source>
</evidence>
<keyword evidence="3 5" id="KW-0067">ATP-binding</keyword>
<proteinExistence type="inferred from homology"/>
<dbReference type="EMBL" id="JYIW01000024">
    <property type="protein sequence ID" value="KJL29249.1"/>
    <property type="molecule type" value="Genomic_DNA"/>
</dbReference>
<dbReference type="Gene3D" id="3.40.50.300">
    <property type="entry name" value="P-loop containing nucleotide triphosphate hydrolases"/>
    <property type="match status" value="1"/>
</dbReference>
<dbReference type="GO" id="GO:0016887">
    <property type="term" value="F:ATP hydrolysis activity"/>
    <property type="evidence" value="ECO:0007669"/>
    <property type="project" value="InterPro"/>
</dbReference>
<organism evidence="5 6">
    <name type="scientific">Microbacterium oxydans</name>
    <dbReference type="NCBI Taxonomy" id="82380"/>
    <lineage>
        <taxon>Bacteria</taxon>
        <taxon>Bacillati</taxon>
        <taxon>Actinomycetota</taxon>
        <taxon>Actinomycetes</taxon>
        <taxon>Micrococcales</taxon>
        <taxon>Microbacteriaceae</taxon>
        <taxon>Microbacterium</taxon>
    </lineage>
</organism>
<comment type="caution">
    <text evidence="5">The sequence shown here is derived from an EMBL/GenBank/DDBJ whole genome shotgun (WGS) entry which is preliminary data.</text>
</comment>
<dbReference type="GO" id="GO:0005524">
    <property type="term" value="F:ATP binding"/>
    <property type="evidence" value="ECO:0007669"/>
    <property type="project" value="UniProtKB-KW"/>
</dbReference>
<evidence type="ECO:0000313" key="6">
    <source>
        <dbReference type="Proteomes" id="UP000033640"/>
    </source>
</evidence>
<dbReference type="InterPro" id="IPR003439">
    <property type="entry name" value="ABC_transporter-like_ATP-bd"/>
</dbReference>
<dbReference type="Proteomes" id="UP000033640">
    <property type="component" value="Unassembled WGS sequence"/>
</dbReference>
<dbReference type="AlphaFoldDB" id="A0A0F0L988"/>
<dbReference type="PROSITE" id="PS50893">
    <property type="entry name" value="ABC_TRANSPORTER_2"/>
    <property type="match status" value="1"/>
</dbReference>
<evidence type="ECO:0000313" key="5">
    <source>
        <dbReference type="EMBL" id="KJL29249.1"/>
    </source>
</evidence>
<gene>
    <name evidence="5" type="ORF">RS83_01876</name>
</gene>
<dbReference type="PATRIC" id="fig|82380.11.peg.1912"/>
<evidence type="ECO:0000259" key="4">
    <source>
        <dbReference type="PROSITE" id="PS50893"/>
    </source>
</evidence>
<reference evidence="5 6" key="1">
    <citation type="submission" date="2015-02" db="EMBL/GenBank/DDBJ databases">
        <title>Draft genome sequences of ten Microbacterium spp. with emphasis on heavy metal contaminated environments.</title>
        <authorList>
            <person name="Corretto E."/>
        </authorList>
    </citation>
    <scope>NUCLEOTIDE SEQUENCE [LARGE SCALE GENOMIC DNA]</scope>
    <source>
        <strain evidence="5 6">BEL4b</strain>
    </source>
</reference>